<sequence>MAEQLIADHRPTAAQHTAPGGQRVALAFVHQVGDGVRKPVLELADRQQQPGAVRGYQITRSAGVRSDHR</sequence>
<dbReference type="EMBL" id="CSAJ01000310">
    <property type="protein sequence ID" value="COW34857.1"/>
    <property type="molecule type" value="Genomic_DNA"/>
</dbReference>
<dbReference type="AlphaFoldDB" id="A0A655J1H8"/>
<name>A0A655J1H8_MYCTX</name>
<organism evidence="2 3">
    <name type="scientific">Mycobacterium tuberculosis</name>
    <dbReference type="NCBI Taxonomy" id="1773"/>
    <lineage>
        <taxon>Bacteria</taxon>
        <taxon>Bacillati</taxon>
        <taxon>Actinomycetota</taxon>
        <taxon>Actinomycetes</taxon>
        <taxon>Mycobacteriales</taxon>
        <taxon>Mycobacteriaceae</taxon>
        <taxon>Mycobacterium</taxon>
        <taxon>Mycobacterium tuberculosis complex</taxon>
    </lineage>
</organism>
<evidence type="ECO:0000313" key="3">
    <source>
        <dbReference type="Proteomes" id="UP000044938"/>
    </source>
</evidence>
<accession>A0A655J1H8</accession>
<gene>
    <name evidence="2" type="ORF">ERS007720_02425</name>
</gene>
<protein>
    <submittedName>
        <fullName evidence="2">Uncharacterized protein</fullName>
    </submittedName>
</protein>
<reference evidence="2 3" key="1">
    <citation type="submission" date="2015-03" db="EMBL/GenBank/DDBJ databases">
        <authorList>
            <consortium name="Pathogen Informatics"/>
        </authorList>
    </citation>
    <scope>NUCLEOTIDE SEQUENCE [LARGE SCALE GENOMIC DNA]</scope>
    <source>
        <strain evidence="2 3">M09401471</strain>
    </source>
</reference>
<evidence type="ECO:0000256" key="1">
    <source>
        <dbReference type="SAM" id="MobiDB-lite"/>
    </source>
</evidence>
<proteinExistence type="predicted"/>
<evidence type="ECO:0000313" key="2">
    <source>
        <dbReference type="EMBL" id="COW34857.1"/>
    </source>
</evidence>
<dbReference type="Proteomes" id="UP000044938">
    <property type="component" value="Unassembled WGS sequence"/>
</dbReference>
<feature type="region of interest" description="Disordered" evidence="1">
    <location>
        <begin position="46"/>
        <end position="69"/>
    </location>
</feature>